<feature type="transmembrane region" description="Helical" evidence="2">
    <location>
        <begin position="152"/>
        <end position="171"/>
    </location>
</feature>
<feature type="region of interest" description="Disordered" evidence="1">
    <location>
        <begin position="1"/>
        <end position="40"/>
    </location>
</feature>
<dbReference type="EnsemblBacteria" id="ACS29966">
    <property type="protein sequence ID" value="ACS29966"/>
    <property type="gene ID" value="Mlut_04250"/>
</dbReference>
<evidence type="ECO:0000313" key="5">
    <source>
        <dbReference type="Proteomes" id="UP000000738"/>
    </source>
</evidence>
<dbReference type="AlphaFoldDB" id="C5C914"/>
<organism evidence="3 5">
    <name type="scientific">Micrococcus luteus (strain ATCC 4698 / DSM 20030 / JCM 1464 / CCM 169 / CCUG 5858 / IAM 1056 / NBRC 3333 / NCIMB 9278 / NCTC 2665 / VKM Ac-2230)</name>
    <name type="common">Micrococcus lysodeikticus</name>
    <dbReference type="NCBI Taxonomy" id="465515"/>
    <lineage>
        <taxon>Bacteria</taxon>
        <taxon>Bacillati</taxon>
        <taxon>Actinomycetota</taxon>
        <taxon>Actinomycetes</taxon>
        <taxon>Micrococcales</taxon>
        <taxon>Micrococcaceae</taxon>
        <taxon>Micrococcus</taxon>
    </lineage>
</organism>
<dbReference type="eggNOG" id="ENOG50300BP">
    <property type="taxonomic scope" value="Bacteria"/>
</dbReference>
<dbReference type="EMBL" id="CP001628">
    <property type="protein sequence ID" value="ACS29966.1"/>
    <property type="molecule type" value="Genomic_DNA"/>
</dbReference>
<reference evidence="5" key="2">
    <citation type="journal article" date="2010" name="J. Bacteriol.">
        <title>Genome sequence of the Fleming strain of Micrococcus luteus, a simple free-living actinobacterium.</title>
        <authorList>
            <person name="Young M."/>
            <person name="Artsatbanov V."/>
            <person name="Beller H.R."/>
            <person name="Chandra G."/>
            <person name="Chater K.F."/>
            <person name="Dover L.G."/>
            <person name="Goh E.B."/>
            <person name="Kahan T."/>
            <person name="Kaprelyants A.S."/>
            <person name="Kyrpides N."/>
            <person name="Lapidus A."/>
            <person name="Lowry S.R."/>
            <person name="Lykidis A."/>
            <person name="Mahillon J."/>
            <person name="Markowitz V."/>
            <person name="Mavromatis K."/>
            <person name="Mukamolova G.V."/>
            <person name="Oren A."/>
            <person name="Rokem J.S."/>
            <person name="Smith M.C."/>
            <person name="Young D.I."/>
            <person name="Greenblatt C.L."/>
        </authorList>
    </citation>
    <scope>NUCLEOTIDE SEQUENCE [LARGE SCALE GENOMIC DNA]</scope>
    <source>
        <strain evidence="5">ATCC 4698 / DSM 20030 / JCM 1464 / NBRC 3333 / NCIMB 9278 / NCTC 2665 / VKM Ac-2230</strain>
    </source>
</reference>
<keyword evidence="2" id="KW-1133">Transmembrane helix</keyword>
<feature type="compositionally biased region" description="Basic and acidic residues" evidence="1">
    <location>
        <begin position="28"/>
        <end position="40"/>
    </location>
</feature>
<proteinExistence type="predicted"/>
<sequence>MSQKSRKSRPRASQPAARAGSSAARPEAGAERARPTLRDVNVREDLATAGQQEGSPAIPVSALIVTTLLVGAYLHLLVLQQMTQLSGGLAMPDSMLFYGQDHVRALSEAMDEDARGQLNWVHKTAGVIFPVAVALTLAAVGAWRLRPVAAKWAALGVGVLFAVVDIAENIAIEQAIAAGGAGAELAAALTFTRWVLLALIALAVAVMLWAGRRRRRPAAPRA</sequence>
<reference evidence="3" key="1">
    <citation type="submission" date="2009-05" db="EMBL/GenBank/DDBJ databases">
        <title>Complete sequence of Micrococcus luteus NCTC 2665.</title>
        <authorList>
            <consortium name="US DOE Joint Genome Institute"/>
            <person name="Lucas S."/>
            <person name="Copeland A."/>
            <person name="Lapidus A."/>
            <person name="Glavina del Rio T."/>
            <person name="Dalin E."/>
            <person name="Tice H."/>
            <person name="Bruce D."/>
            <person name="Goodwin L."/>
            <person name="Pitluck S."/>
            <person name="Lowry S."/>
            <person name="Larimer F."/>
            <person name="Land M."/>
            <person name="Hauser L."/>
            <person name="Kyrpides N."/>
            <person name="Lykidis A."/>
            <person name="Young M."/>
            <person name="Greenblatt C."/>
        </authorList>
    </citation>
    <scope>NUCLEOTIDE SEQUENCE</scope>
    <source>
        <strain evidence="3">NCTC 2665</strain>
    </source>
</reference>
<feature type="transmembrane region" description="Helical" evidence="2">
    <location>
        <begin position="60"/>
        <end position="79"/>
    </location>
</feature>
<dbReference type="KEGG" id="mlu:Mlut_04250"/>
<evidence type="ECO:0000313" key="3">
    <source>
        <dbReference type="EMBL" id="ACS29966.1"/>
    </source>
</evidence>
<protein>
    <submittedName>
        <fullName evidence="3">Uncharacterized protein</fullName>
    </submittedName>
</protein>
<dbReference type="PATRIC" id="fig|465515.4.peg.395"/>
<dbReference type="EMBL" id="LS483396">
    <property type="protein sequence ID" value="SQG48917.1"/>
    <property type="molecule type" value="Genomic_DNA"/>
</dbReference>
<feature type="transmembrane region" description="Helical" evidence="2">
    <location>
        <begin position="191"/>
        <end position="211"/>
    </location>
</feature>
<keyword evidence="2" id="KW-0812">Transmembrane</keyword>
<dbReference type="HOGENOM" id="CLU_108443_0_0_11"/>
<feature type="compositionally biased region" description="Low complexity" evidence="1">
    <location>
        <begin position="11"/>
        <end position="27"/>
    </location>
</feature>
<feature type="compositionally biased region" description="Basic residues" evidence="1">
    <location>
        <begin position="1"/>
        <end position="10"/>
    </location>
</feature>
<accession>C5C914</accession>
<reference evidence="4 6" key="3">
    <citation type="submission" date="2018-06" db="EMBL/GenBank/DDBJ databases">
        <authorList>
            <consortium name="Pathogen Informatics"/>
            <person name="Doyle S."/>
        </authorList>
    </citation>
    <scope>NUCLEOTIDE SEQUENCE [LARGE SCALE GENOMIC DNA]</scope>
    <source>
        <strain evidence="4 6">NCTC2665</strain>
    </source>
</reference>
<evidence type="ECO:0000256" key="1">
    <source>
        <dbReference type="SAM" id="MobiDB-lite"/>
    </source>
</evidence>
<keyword evidence="5" id="KW-1185">Reference proteome</keyword>
<dbReference type="RefSeq" id="WP_010079406.1">
    <property type="nucleotide sequence ID" value="NC_012803.1"/>
</dbReference>
<feature type="transmembrane region" description="Helical" evidence="2">
    <location>
        <begin position="127"/>
        <end position="145"/>
    </location>
</feature>
<dbReference type="Proteomes" id="UP000248985">
    <property type="component" value="Chromosome 1"/>
</dbReference>
<keyword evidence="2" id="KW-0472">Membrane</keyword>
<name>C5C914_MICLC</name>
<dbReference type="Proteomes" id="UP000000738">
    <property type="component" value="Chromosome"/>
</dbReference>
<evidence type="ECO:0000313" key="6">
    <source>
        <dbReference type="Proteomes" id="UP000248985"/>
    </source>
</evidence>
<evidence type="ECO:0000256" key="2">
    <source>
        <dbReference type="SAM" id="Phobius"/>
    </source>
</evidence>
<dbReference type="GeneID" id="93344603"/>
<evidence type="ECO:0000313" key="4">
    <source>
        <dbReference type="EMBL" id="SQG48917.1"/>
    </source>
</evidence>
<gene>
    <name evidence="3" type="ordered locus">Mlut_04250</name>
    <name evidence="4" type="ORF">NCTC2665_01446</name>
</gene>